<evidence type="ECO:0000256" key="1">
    <source>
        <dbReference type="ARBA" id="ARBA00004823"/>
    </source>
</evidence>
<evidence type="ECO:0000259" key="10">
    <source>
        <dbReference type="Pfam" id="PF00483"/>
    </source>
</evidence>
<dbReference type="NCBIfam" id="TIGR01479">
    <property type="entry name" value="GMP_PMI"/>
    <property type="match status" value="1"/>
</dbReference>
<keyword evidence="5 13" id="KW-0548">Nucleotidyltransferase</keyword>
<dbReference type="Pfam" id="PF00483">
    <property type="entry name" value="NTP_transferase"/>
    <property type="match status" value="1"/>
</dbReference>
<dbReference type="Gene3D" id="3.90.550.10">
    <property type="entry name" value="Spore Coat Polysaccharide Biosynthesis Protein SpsA, Chain A"/>
    <property type="match status" value="1"/>
</dbReference>
<proteinExistence type="inferred from homology"/>
<dbReference type="InterPro" id="IPR029044">
    <property type="entry name" value="Nucleotide-diphossugar_trans"/>
</dbReference>
<keyword evidence="14" id="KW-1185">Reference proteome</keyword>
<feature type="domain" description="Mannose-6-phosphate isomerase type II C-terminal" evidence="11">
    <location>
        <begin position="350"/>
        <end position="464"/>
    </location>
</feature>
<dbReference type="Proteomes" id="UP001157133">
    <property type="component" value="Unassembled WGS sequence"/>
</dbReference>
<dbReference type="Gene3D" id="2.60.120.10">
    <property type="entry name" value="Jelly Rolls"/>
    <property type="match status" value="1"/>
</dbReference>
<dbReference type="Pfam" id="PF01050">
    <property type="entry name" value="MannoseP_isomer"/>
    <property type="match status" value="1"/>
</dbReference>
<dbReference type="Pfam" id="PF22640">
    <property type="entry name" value="ManC_GMP_beta-helix"/>
    <property type="match status" value="1"/>
</dbReference>
<dbReference type="SUPFAM" id="SSF51182">
    <property type="entry name" value="RmlC-like cupins"/>
    <property type="match status" value="1"/>
</dbReference>
<dbReference type="EMBL" id="BSSU01000003">
    <property type="protein sequence ID" value="GLX81302.1"/>
    <property type="molecule type" value="Genomic_DNA"/>
</dbReference>
<evidence type="ECO:0000256" key="2">
    <source>
        <dbReference type="ARBA" id="ARBA00006115"/>
    </source>
</evidence>
<keyword evidence="6" id="KW-0547">Nucleotide-binding</keyword>
<dbReference type="InterPro" id="IPR006375">
    <property type="entry name" value="Man1P_GuaTrfase/Man6P_Isoase"/>
</dbReference>
<feature type="domain" description="MannoseP isomerase/GMP-like beta-helix" evidence="12">
    <location>
        <begin position="292"/>
        <end position="346"/>
    </location>
</feature>
<evidence type="ECO:0000259" key="11">
    <source>
        <dbReference type="Pfam" id="PF01050"/>
    </source>
</evidence>
<evidence type="ECO:0000256" key="4">
    <source>
        <dbReference type="ARBA" id="ARBA00022679"/>
    </source>
</evidence>
<feature type="domain" description="Nucleotidyl transferase" evidence="10">
    <location>
        <begin position="5"/>
        <end position="285"/>
    </location>
</feature>
<evidence type="ECO:0000256" key="8">
    <source>
        <dbReference type="ARBA" id="ARBA00047343"/>
    </source>
</evidence>
<dbReference type="InterPro" id="IPR005835">
    <property type="entry name" value="NTP_transferase_dom"/>
</dbReference>
<reference evidence="13 14" key="1">
    <citation type="submission" date="2023-03" db="EMBL/GenBank/DDBJ databases">
        <title>Draft genome sequence of Thalassotalea eurytherma JCM 18482T.</title>
        <authorList>
            <person name="Sawabe T."/>
        </authorList>
    </citation>
    <scope>NUCLEOTIDE SEQUENCE [LARGE SCALE GENOMIC DNA]</scope>
    <source>
        <strain evidence="13 14">JCM 18482</strain>
    </source>
</reference>
<dbReference type="InterPro" id="IPR051161">
    <property type="entry name" value="Mannose-6P_isomerase_type2"/>
</dbReference>
<dbReference type="PANTHER" id="PTHR46390">
    <property type="entry name" value="MANNOSE-1-PHOSPHATE GUANYLYLTRANSFERASE"/>
    <property type="match status" value="1"/>
</dbReference>
<dbReference type="InterPro" id="IPR011051">
    <property type="entry name" value="RmlC_Cupin_sf"/>
</dbReference>
<dbReference type="InterPro" id="IPR014710">
    <property type="entry name" value="RmlC-like_jellyroll"/>
</dbReference>
<dbReference type="CDD" id="cd02509">
    <property type="entry name" value="GDP-M1P_Guanylyltransferase"/>
    <property type="match status" value="1"/>
</dbReference>
<name>A0ABQ6H3A4_9GAMM</name>
<evidence type="ECO:0000313" key="13">
    <source>
        <dbReference type="EMBL" id="GLX81302.1"/>
    </source>
</evidence>
<dbReference type="SUPFAM" id="SSF53448">
    <property type="entry name" value="Nucleotide-diphospho-sugar transferases"/>
    <property type="match status" value="1"/>
</dbReference>
<evidence type="ECO:0000256" key="6">
    <source>
        <dbReference type="ARBA" id="ARBA00022741"/>
    </source>
</evidence>
<evidence type="ECO:0000256" key="9">
    <source>
        <dbReference type="RuleBase" id="RU004190"/>
    </source>
</evidence>
<evidence type="ECO:0000256" key="5">
    <source>
        <dbReference type="ARBA" id="ARBA00022695"/>
    </source>
</evidence>
<dbReference type="InterPro" id="IPR054566">
    <property type="entry name" value="ManC/GMP-like_b-helix"/>
</dbReference>
<comment type="catalytic activity">
    <reaction evidence="8">
        <text>alpha-D-mannose 1-phosphate + GTP + H(+) = GDP-alpha-D-mannose + diphosphate</text>
        <dbReference type="Rhea" id="RHEA:15229"/>
        <dbReference type="ChEBI" id="CHEBI:15378"/>
        <dbReference type="ChEBI" id="CHEBI:33019"/>
        <dbReference type="ChEBI" id="CHEBI:37565"/>
        <dbReference type="ChEBI" id="CHEBI:57527"/>
        <dbReference type="ChEBI" id="CHEBI:58409"/>
        <dbReference type="EC" id="2.7.7.13"/>
    </reaction>
</comment>
<evidence type="ECO:0000256" key="3">
    <source>
        <dbReference type="ARBA" id="ARBA00012387"/>
    </source>
</evidence>
<sequence length="471" mass="52095">MKMIPVIMAGGSGTRLWPLSRAMFPKQFLNVASDQSMLQETVSRTKNWSVDETMFLCNEDHRFLVAEQLRAMNENSARIILEPAGRNTAPAIALAALDIVEKHGDSLMMVMAADHIIENQPAFDVAVEQAKALATNDKLVTFGIVPTAPETGYGYIKRGNAINENGYDVEAFVEKPDLPTAEDYLASKDYYWNSGMFMFKASLYLSELAKFSPEILTACKAAYAQSASDLDFVRAGKEEFLASPDDSIDYAIMEKTALAAVVPMDAGWSDVGSWSALWDVDTKCENGNATNGDVILTGTKNSLVHATSRLVTTVGIEDTVIVETKDAVMVAHKDKVQDVKAIVNELKSRDRNEVAHHREVYRPWGKYDSIDNGERYQVKRITVKPGAKLSVQMHHHRAEHWIVVSGTAKVTNGDKDILLTENQSTYIPVGVIHALENPGKVDLELIEVQSGSYLGEDDIVRFEDRYGRVQG</sequence>
<evidence type="ECO:0000256" key="7">
    <source>
        <dbReference type="ARBA" id="ARBA00023134"/>
    </source>
</evidence>
<dbReference type="InterPro" id="IPR001538">
    <property type="entry name" value="Man6P_isomerase-2_C"/>
</dbReference>
<dbReference type="InterPro" id="IPR049577">
    <property type="entry name" value="GMPP_N"/>
</dbReference>
<dbReference type="EC" id="2.7.7.13" evidence="3"/>
<organism evidence="13 14">
    <name type="scientific">Thalassotalea eurytherma</name>
    <dbReference type="NCBI Taxonomy" id="1144278"/>
    <lineage>
        <taxon>Bacteria</taxon>
        <taxon>Pseudomonadati</taxon>
        <taxon>Pseudomonadota</taxon>
        <taxon>Gammaproteobacteria</taxon>
        <taxon>Alteromonadales</taxon>
        <taxon>Colwelliaceae</taxon>
        <taxon>Thalassotalea</taxon>
    </lineage>
</organism>
<dbReference type="CDD" id="cd02213">
    <property type="entry name" value="cupin_PMI_typeII_C"/>
    <property type="match status" value="1"/>
</dbReference>
<protein>
    <recommendedName>
        <fullName evidence="3">mannose-1-phosphate guanylyltransferase</fullName>
        <ecNumber evidence="3">2.7.7.13</ecNumber>
    </recommendedName>
</protein>
<dbReference type="PANTHER" id="PTHR46390:SF1">
    <property type="entry name" value="MANNOSE-1-PHOSPHATE GUANYLYLTRANSFERASE"/>
    <property type="match status" value="1"/>
</dbReference>
<evidence type="ECO:0000259" key="12">
    <source>
        <dbReference type="Pfam" id="PF22640"/>
    </source>
</evidence>
<dbReference type="GO" id="GO:0016779">
    <property type="term" value="F:nucleotidyltransferase activity"/>
    <property type="evidence" value="ECO:0007669"/>
    <property type="project" value="UniProtKB-KW"/>
</dbReference>
<keyword evidence="7" id="KW-0342">GTP-binding</keyword>
<comment type="pathway">
    <text evidence="1">Nucleotide-sugar biosynthesis; GDP-alpha-D-mannose biosynthesis; GDP-alpha-D-mannose from alpha-D-mannose 1-phosphate (GTP route): step 1/1.</text>
</comment>
<comment type="caution">
    <text evidence="13">The sequence shown here is derived from an EMBL/GenBank/DDBJ whole genome shotgun (WGS) entry which is preliminary data.</text>
</comment>
<evidence type="ECO:0000313" key="14">
    <source>
        <dbReference type="Proteomes" id="UP001157133"/>
    </source>
</evidence>
<comment type="similarity">
    <text evidence="2 9">Belongs to the mannose-6-phosphate isomerase type 2 family.</text>
</comment>
<keyword evidence="4" id="KW-0808">Transferase</keyword>
<gene>
    <name evidence="13" type="primary">manC</name>
    <name evidence="13" type="ORF">theurythT_07540</name>
</gene>
<accession>A0ABQ6H3A4</accession>